<gene>
    <name evidence="4" type="ORF">EQ811_12480</name>
</gene>
<sequence length="278" mass="30933">ISKVLGGKPTVAEIRQNTDQANAHKQALDTARSQLTLKREPYINHINNESNLNNAQKDNFKAQVNSAPNHNTLETIKNKADTLNQSMTALSESIADYENQKQQENYLDASNNKRQDYDNAVNAAKGILNQTQSPTMSADVIDQKAEDVKRTKTALDGNQRLEVAKQQALNHLNTLNDLNDAQRQTLTDTINHSPNINSVNQAKEKANTVNTAMTQLKQTIANYDDELHDGNYINADKDKKDAYNNAVNNAKQLINQSDANQAQLDPAEINKVTQRVNT</sequence>
<dbReference type="Gene3D" id="1.20.120.1850">
    <property type="entry name" value="Ebh helix bundles repeating unit (S and A modules)"/>
    <property type="match status" value="1"/>
</dbReference>
<feature type="coiled-coil region" evidence="2">
    <location>
        <begin position="158"/>
        <end position="260"/>
    </location>
</feature>
<dbReference type="Pfam" id="PF07554">
    <property type="entry name" value="FIVAR"/>
    <property type="match status" value="1"/>
</dbReference>
<dbReference type="SUPFAM" id="SSF46997">
    <property type="entry name" value="Bacterial immunoglobulin/albumin-binding domains"/>
    <property type="match status" value="4"/>
</dbReference>
<name>A0A7Z8E1Z0_STACP</name>
<dbReference type="SMART" id="SM00844">
    <property type="entry name" value="GA"/>
    <property type="match status" value="2"/>
</dbReference>
<dbReference type="Gene3D" id="1.20.5.420">
    <property type="entry name" value="Immunoglobulin FC, subunit C"/>
    <property type="match status" value="3"/>
</dbReference>
<accession>A0A7Z8E1Z0</accession>
<feature type="non-terminal residue" evidence="4">
    <location>
        <position position="1"/>
    </location>
</feature>
<evidence type="ECO:0000256" key="1">
    <source>
        <dbReference type="ARBA" id="ARBA00022737"/>
    </source>
</evidence>
<dbReference type="AlphaFoldDB" id="A0A7Z8E1Z0"/>
<feature type="domain" description="Extracellular matrix-binding protein ebh GA module" evidence="3">
    <location>
        <begin position="21"/>
        <end position="81"/>
    </location>
</feature>
<feature type="coiled-coil region" evidence="2">
    <location>
        <begin position="73"/>
        <end position="100"/>
    </location>
</feature>
<organism evidence="4 5">
    <name type="scientific">Staphylococcus capitis</name>
    <dbReference type="NCBI Taxonomy" id="29388"/>
    <lineage>
        <taxon>Bacteria</taxon>
        <taxon>Bacillati</taxon>
        <taxon>Bacillota</taxon>
        <taxon>Bacilli</taxon>
        <taxon>Bacillales</taxon>
        <taxon>Staphylococcaceae</taxon>
        <taxon>Staphylococcus</taxon>
    </lineage>
</organism>
<dbReference type="Proteomes" id="UP000291949">
    <property type="component" value="Unassembled WGS sequence"/>
</dbReference>
<proteinExistence type="predicted"/>
<keyword evidence="1" id="KW-0677">Repeat</keyword>
<reference evidence="4 5" key="1">
    <citation type="journal article" date="2019" name="Sci. Transl. Med.">
        <title>Quorum sensing between bacterial species on the skin protects against epidermal injury in atopic dermatitis.</title>
        <authorList>
            <person name="Williams M.R."/>
        </authorList>
    </citation>
    <scope>NUCLEOTIDE SEQUENCE [LARGE SCALE GENOMIC DNA]</scope>
    <source>
        <strain evidence="4 5">H8</strain>
    </source>
</reference>
<keyword evidence="2" id="KW-0175">Coiled coil</keyword>
<evidence type="ECO:0000259" key="3">
    <source>
        <dbReference type="SMART" id="SM00844"/>
    </source>
</evidence>
<dbReference type="InterPro" id="IPR009063">
    <property type="entry name" value="Ig/albumin-bd_sf"/>
</dbReference>
<evidence type="ECO:0000313" key="4">
    <source>
        <dbReference type="EMBL" id="TBW74550.1"/>
    </source>
</evidence>
<dbReference type="RefSeq" id="WP_154812188.1">
    <property type="nucleotide sequence ID" value="NZ_SCHC01000042.1"/>
</dbReference>
<dbReference type="InterPro" id="IPR002988">
    <property type="entry name" value="GA_module"/>
</dbReference>
<feature type="non-terminal residue" evidence="4">
    <location>
        <position position="278"/>
    </location>
</feature>
<dbReference type="EMBL" id="SCHC01000042">
    <property type="protein sequence ID" value="TBW74550.1"/>
    <property type="molecule type" value="Genomic_DNA"/>
</dbReference>
<protein>
    <recommendedName>
        <fullName evidence="3">Extracellular matrix-binding protein ebh GA module domain-containing protein</fullName>
    </recommendedName>
</protein>
<feature type="domain" description="Extracellular matrix-binding protein ebh GA module" evidence="3">
    <location>
        <begin position="148"/>
        <end position="207"/>
    </location>
</feature>
<dbReference type="InterPro" id="IPR020840">
    <property type="entry name" value="Extracell_matrix-bd_GA"/>
</dbReference>
<comment type="caution">
    <text evidence="4">The sequence shown here is derived from an EMBL/GenBank/DDBJ whole genome shotgun (WGS) entry which is preliminary data.</text>
</comment>
<dbReference type="Pfam" id="PF01468">
    <property type="entry name" value="GA"/>
    <property type="match status" value="2"/>
</dbReference>
<evidence type="ECO:0000313" key="5">
    <source>
        <dbReference type="Proteomes" id="UP000291949"/>
    </source>
</evidence>
<evidence type="ECO:0000256" key="2">
    <source>
        <dbReference type="SAM" id="Coils"/>
    </source>
</evidence>